<feature type="compositionally biased region" description="Low complexity" evidence="1">
    <location>
        <begin position="282"/>
        <end position="295"/>
    </location>
</feature>
<feature type="region of interest" description="Disordered" evidence="1">
    <location>
        <begin position="1"/>
        <end position="71"/>
    </location>
</feature>
<reference evidence="2" key="1">
    <citation type="submission" date="2024-02" db="EMBL/GenBank/DDBJ databases">
        <authorList>
            <consortium name="ELIXIR-Norway"/>
            <consortium name="Elixir Norway"/>
        </authorList>
    </citation>
    <scope>NUCLEOTIDE SEQUENCE</scope>
</reference>
<evidence type="ECO:0000313" key="2">
    <source>
        <dbReference type="EMBL" id="CAK9212943.1"/>
    </source>
</evidence>
<sequence length="340" mass="37603">MRSSATMDQPAAADDSAGSAQQLGSHGDHAGDADNGLSGIVGDGAGETKDELKPDQIRAPVVHPGEMESKNFVNRSEVTGEGPAYFPDPDGPDARFLPKEYETRVEVIQKFPEMKIIEETVFIKEVYYEERTISVPRTKVIMEENVVIDKVPVIRQVPKTRIEIVHRIVEEPREITEMVEVVEYMEIPRVEKTPRIITEDVLETVSVPVVREVPLTRQIEVPTGNYIEKLHNRYTAPGDMNLLRNLERKVAAKLNDGLHRNLSNNNSESLSSSGRQYHAADSEAAAEVSTTTEAAPTPPYSNGSSEISATASARQMTTPKKGLLKRLEHRFSSSHGHTVV</sequence>
<feature type="compositionally biased region" description="Low complexity" evidence="1">
    <location>
        <begin position="261"/>
        <end position="273"/>
    </location>
</feature>
<evidence type="ECO:0000313" key="3">
    <source>
        <dbReference type="Proteomes" id="UP001497512"/>
    </source>
</evidence>
<feature type="region of interest" description="Disordered" evidence="1">
    <location>
        <begin position="257"/>
        <end position="317"/>
    </location>
</feature>
<accession>A0ABP0U5X6</accession>
<keyword evidence="3" id="KW-1185">Reference proteome</keyword>
<feature type="compositionally biased region" description="Polar residues" evidence="1">
    <location>
        <begin position="302"/>
        <end position="317"/>
    </location>
</feature>
<organism evidence="2 3">
    <name type="scientific">Sphagnum troendelagicum</name>
    <dbReference type="NCBI Taxonomy" id="128251"/>
    <lineage>
        <taxon>Eukaryota</taxon>
        <taxon>Viridiplantae</taxon>
        <taxon>Streptophyta</taxon>
        <taxon>Embryophyta</taxon>
        <taxon>Bryophyta</taxon>
        <taxon>Sphagnophytina</taxon>
        <taxon>Sphagnopsida</taxon>
        <taxon>Sphagnales</taxon>
        <taxon>Sphagnaceae</taxon>
        <taxon>Sphagnum</taxon>
    </lineage>
</organism>
<feature type="compositionally biased region" description="Low complexity" evidence="1">
    <location>
        <begin position="8"/>
        <end position="22"/>
    </location>
</feature>
<dbReference type="EMBL" id="OZ019911">
    <property type="protein sequence ID" value="CAK9212943.1"/>
    <property type="molecule type" value="Genomic_DNA"/>
</dbReference>
<evidence type="ECO:0000256" key="1">
    <source>
        <dbReference type="SAM" id="MobiDB-lite"/>
    </source>
</evidence>
<name>A0ABP0U5X6_9BRYO</name>
<protein>
    <submittedName>
        <fullName evidence="2">Uncharacterized protein</fullName>
    </submittedName>
</protein>
<gene>
    <name evidence="2" type="ORF">CSSPTR1EN2_LOCUS11489</name>
</gene>
<proteinExistence type="predicted"/>
<dbReference type="Proteomes" id="UP001497512">
    <property type="component" value="Chromosome 19"/>
</dbReference>
<feature type="compositionally biased region" description="Basic and acidic residues" evidence="1">
    <location>
        <begin position="46"/>
        <end position="56"/>
    </location>
</feature>